<evidence type="ECO:0008006" key="3">
    <source>
        <dbReference type="Google" id="ProtNLM"/>
    </source>
</evidence>
<sequence>MNNLALPVIALLLSGCADLGTQFKAADEPKDGARARLRVVANMLVKAVPEKACIDWSAPGAGTVFGGIFGSSGYRGRSLNMPGAPRDGKSAGELYVTADKPFTLVLLTTPEGVAYNGRLYQCSVSGSFVPEENKDYEASIFIEPAQKSCSIKVVELGSPSVPVPVKNAERCQ</sequence>
<proteinExistence type="predicted"/>
<dbReference type="RefSeq" id="WP_129587665.1">
    <property type="nucleotide sequence ID" value="NZ_CP018845.1"/>
</dbReference>
<dbReference type="EMBL" id="JABFMT010000003">
    <property type="protein sequence ID" value="NUU00760.1"/>
    <property type="molecule type" value="Genomic_DNA"/>
</dbReference>
<protein>
    <recommendedName>
        <fullName evidence="3">Lipoprotein</fullName>
    </recommendedName>
</protein>
<keyword evidence="2" id="KW-1185">Reference proteome</keyword>
<dbReference type="Proteomes" id="UP000536746">
    <property type="component" value="Unassembled WGS sequence"/>
</dbReference>
<evidence type="ECO:0000313" key="2">
    <source>
        <dbReference type="Proteomes" id="UP000536746"/>
    </source>
</evidence>
<evidence type="ECO:0000313" key="1">
    <source>
        <dbReference type="EMBL" id="NUU00760.1"/>
    </source>
</evidence>
<gene>
    <name evidence="1" type="ORF">HNO84_04050</name>
</gene>
<organism evidence="1 2">
    <name type="scientific">Herbaspirillum robiniae</name>
    <dbReference type="NCBI Taxonomy" id="2014887"/>
    <lineage>
        <taxon>Bacteria</taxon>
        <taxon>Pseudomonadati</taxon>
        <taxon>Pseudomonadota</taxon>
        <taxon>Betaproteobacteria</taxon>
        <taxon>Burkholderiales</taxon>
        <taxon>Oxalobacteraceae</taxon>
        <taxon>Herbaspirillum</taxon>
    </lineage>
</organism>
<accession>A0ABX2LUC9</accession>
<comment type="caution">
    <text evidence="1">The sequence shown here is derived from an EMBL/GenBank/DDBJ whole genome shotgun (WGS) entry which is preliminary data.</text>
</comment>
<name>A0ABX2LUC9_9BURK</name>
<reference evidence="1 2" key="1">
    <citation type="journal article" date="2020" name="Front. Plant Sci.">
        <title>Isolation of Rhizosphere Bacteria That Improve Quality and Water Stress Tolerance in Greenhouse Ornamentals.</title>
        <authorList>
            <person name="Nordstedt N.P."/>
            <person name="Jones M.L."/>
        </authorList>
    </citation>
    <scope>NUCLEOTIDE SEQUENCE [LARGE SCALE GENOMIC DNA]</scope>
    <source>
        <strain evidence="1 2">C6C2</strain>
    </source>
</reference>